<dbReference type="InterPro" id="IPR004320">
    <property type="entry name" value="BPS1_pln"/>
</dbReference>
<proteinExistence type="predicted"/>
<reference evidence="1" key="1">
    <citation type="submission" date="2022-04" db="EMBL/GenBank/DDBJ databases">
        <title>Carnegiea gigantea Genome sequencing and assembly v2.</title>
        <authorList>
            <person name="Copetti D."/>
            <person name="Sanderson M.J."/>
            <person name="Burquez A."/>
            <person name="Wojciechowski M.F."/>
        </authorList>
    </citation>
    <scope>NUCLEOTIDE SEQUENCE</scope>
    <source>
        <strain evidence="1">SGP5-SGP5p</strain>
        <tissue evidence="1">Aerial part</tissue>
    </source>
</reference>
<dbReference type="Pfam" id="PF03087">
    <property type="entry name" value="BPS1"/>
    <property type="match status" value="1"/>
</dbReference>
<sequence length="196" mass="22658">MESGSRRRCSDELSITKEVVKYLKIRKVAKKAIKKFVKSIKEADKCNEDNAIVGMLKNVEEISIDVFKHMCSQGKNAEKEKNTSPMSEFHTFDVTLVSLICLKKQYGMDMSEIANMRSLNMKLESETQDLVEALECLSRHLLKTRGHLFNIFSNCNRLLLYTKSNCEYEISLEKRIQISHIRYALHYLAETSHVSK</sequence>
<keyword evidence="2" id="KW-1185">Reference proteome</keyword>
<evidence type="ECO:0000313" key="2">
    <source>
        <dbReference type="Proteomes" id="UP001153076"/>
    </source>
</evidence>
<organism evidence="1 2">
    <name type="scientific">Carnegiea gigantea</name>
    <dbReference type="NCBI Taxonomy" id="171969"/>
    <lineage>
        <taxon>Eukaryota</taxon>
        <taxon>Viridiplantae</taxon>
        <taxon>Streptophyta</taxon>
        <taxon>Embryophyta</taxon>
        <taxon>Tracheophyta</taxon>
        <taxon>Spermatophyta</taxon>
        <taxon>Magnoliopsida</taxon>
        <taxon>eudicotyledons</taxon>
        <taxon>Gunneridae</taxon>
        <taxon>Pentapetalae</taxon>
        <taxon>Caryophyllales</taxon>
        <taxon>Cactineae</taxon>
        <taxon>Cactaceae</taxon>
        <taxon>Cactoideae</taxon>
        <taxon>Echinocereeae</taxon>
        <taxon>Carnegiea</taxon>
    </lineage>
</organism>
<name>A0A9Q1KRL5_9CARY</name>
<protein>
    <submittedName>
        <fullName evidence="1">Uncharacterized protein</fullName>
    </submittedName>
</protein>
<dbReference type="PANTHER" id="PTHR33070:SF129">
    <property type="entry name" value="DUF241 DOMAIN PROTEIN"/>
    <property type="match status" value="1"/>
</dbReference>
<dbReference type="AlphaFoldDB" id="A0A9Q1KRL5"/>
<gene>
    <name evidence="1" type="ORF">Cgig2_019401</name>
</gene>
<dbReference type="GO" id="GO:0048367">
    <property type="term" value="P:shoot system development"/>
    <property type="evidence" value="ECO:0007669"/>
    <property type="project" value="InterPro"/>
</dbReference>
<dbReference type="EMBL" id="JAKOGI010000038">
    <property type="protein sequence ID" value="KAJ8447407.1"/>
    <property type="molecule type" value="Genomic_DNA"/>
</dbReference>
<dbReference type="GO" id="GO:0048364">
    <property type="term" value="P:root development"/>
    <property type="evidence" value="ECO:0007669"/>
    <property type="project" value="InterPro"/>
</dbReference>
<accession>A0A9Q1KRL5</accession>
<dbReference type="OrthoDB" id="1701699at2759"/>
<dbReference type="PANTHER" id="PTHR33070">
    <property type="entry name" value="OS06G0725500 PROTEIN"/>
    <property type="match status" value="1"/>
</dbReference>
<evidence type="ECO:0000313" key="1">
    <source>
        <dbReference type="EMBL" id="KAJ8447407.1"/>
    </source>
</evidence>
<dbReference type="Proteomes" id="UP001153076">
    <property type="component" value="Unassembled WGS sequence"/>
</dbReference>
<comment type="caution">
    <text evidence="1">The sequence shown here is derived from an EMBL/GenBank/DDBJ whole genome shotgun (WGS) entry which is preliminary data.</text>
</comment>